<feature type="domain" description="TLC" evidence="7">
    <location>
        <begin position="44"/>
        <end position="246"/>
    </location>
</feature>
<feature type="transmembrane region" description="Helical" evidence="6">
    <location>
        <begin position="54"/>
        <end position="72"/>
    </location>
</feature>
<organism evidence="8 9">
    <name type="scientific">Liparis tanakae</name>
    <name type="common">Tanaka's snailfish</name>
    <dbReference type="NCBI Taxonomy" id="230148"/>
    <lineage>
        <taxon>Eukaryota</taxon>
        <taxon>Metazoa</taxon>
        <taxon>Chordata</taxon>
        <taxon>Craniata</taxon>
        <taxon>Vertebrata</taxon>
        <taxon>Euteleostomi</taxon>
        <taxon>Actinopterygii</taxon>
        <taxon>Neopterygii</taxon>
        <taxon>Teleostei</taxon>
        <taxon>Neoteleostei</taxon>
        <taxon>Acanthomorphata</taxon>
        <taxon>Eupercaria</taxon>
        <taxon>Perciformes</taxon>
        <taxon>Cottioidei</taxon>
        <taxon>Cottales</taxon>
        <taxon>Liparidae</taxon>
        <taxon>Liparis</taxon>
    </lineage>
</organism>
<dbReference type="InterPro" id="IPR050846">
    <property type="entry name" value="TLCD"/>
</dbReference>
<name>A0A4Z2J3R7_9TELE</name>
<dbReference type="SMART" id="SM00724">
    <property type="entry name" value="TLC"/>
    <property type="match status" value="1"/>
</dbReference>
<dbReference type="Pfam" id="PF03798">
    <property type="entry name" value="TRAM_LAG1_CLN8"/>
    <property type="match status" value="1"/>
</dbReference>
<feature type="transmembrane region" description="Helical" evidence="6">
    <location>
        <begin position="6"/>
        <end position="23"/>
    </location>
</feature>
<evidence type="ECO:0000256" key="3">
    <source>
        <dbReference type="ARBA" id="ARBA00022989"/>
    </source>
</evidence>
<evidence type="ECO:0000313" key="8">
    <source>
        <dbReference type="EMBL" id="TNN84667.1"/>
    </source>
</evidence>
<dbReference type="AlphaFoldDB" id="A0A4Z2J3R7"/>
<feature type="transmembrane region" description="Helical" evidence="6">
    <location>
        <begin position="173"/>
        <end position="197"/>
    </location>
</feature>
<dbReference type="Proteomes" id="UP000314294">
    <property type="component" value="Unassembled WGS sequence"/>
</dbReference>
<evidence type="ECO:0000256" key="4">
    <source>
        <dbReference type="ARBA" id="ARBA00023136"/>
    </source>
</evidence>
<feature type="transmembrane region" description="Helical" evidence="6">
    <location>
        <begin position="117"/>
        <end position="134"/>
    </location>
</feature>
<dbReference type="PANTHER" id="PTHR13439">
    <property type="entry name" value="CT120 PROTEIN"/>
    <property type="match status" value="1"/>
</dbReference>
<keyword evidence="3 6" id="KW-1133">Transmembrane helix</keyword>
<gene>
    <name evidence="8" type="primary">tmem56-b</name>
    <name evidence="8" type="ORF">EYF80_005082</name>
</gene>
<accession>A0A4Z2J3R7</accession>
<reference evidence="8 9" key="1">
    <citation type="submission" date="2019-03" db="EMBL/GenBank/DDBJ databases">
        <title>First draft genome of Liparis tanakae, snailfish: a comprehensive survey of snailfish specific genes.</title>
        <authorList>
            <person name="Kim W."/>
            <person name="Song I."/>
            <person name="Jeong J.-H."/>
            <person name="Kim D."/>
            <person name="Kim S."/>
            <person name="Ryu S."/>
            <person name="Song J.Y."/>
            <person name="Lee S.K."/>
        </authorList>
    </citation>
    <scope>NUCLEOTIDE SEQUENCE [LARGE SCALE GENOMIC DNA]</scope>
    <source>
        <tissue evidence="8">Muscle</tissue>
    </source>
</reference>
<dbReference type="PROSITE" id="PS50922">
    <property type="entry name" value="TLC"/>
    <property type="match status" value="1"/>
</dbReference>
<dbReference type="GO" id="GO:0055088">
    <property type="term" value="P:lipid homeostasis"/>
    <property type="evidence" value="ECO:0007669"/>
    <property type="project" value="TreeGrafter"/>
</dbReference>
<evidence type="ECO:0000313" key="9">
    <source>
        <dbReference type="Proteomes" id="UP000314294"/>
    </source>
</evidence>
<evidence type="ECO:0000256" key="5">
    <source>
        <dbReference type="PROSITE-ProRule" id="PRU00205"/>
    </source>
</evidence>
<evidence type="ECO:0000256" key="6">
    <source>
        <dbReference type="SAM" id="Phobius"/>
    </source>
</evidence>
<dbReference type="GO" id="GO:0005783">
    <property type="term" value="C:endoplasmic reticulum"/>
    <property type="evidence" value="ECO:0007669"/>
    <property type="project" value="TreeGrafter"/>
</dbReference>
<dbReference type="OrthoDB" id="10266980at2759"/>
<keyword evidence="9" id="KW-1185">Reference proteome</keyword>
<evidence type="ECO:0000256" key="2">
    <source>
        <dbReference type="ARBA" id="ARBA00022692"/>
    </source>
</evidence>
<protein>
    <submittedName>
        <fullName evidence="8">Transmembrane protein 56-B</fullName>
    </submittedName>
</protein>
<keyword evidence="4 5" id="KW-0472">Membrane</keyword>
<proteinExistence type="predicted"/>
<sequence length="263" mass="30324">MDPFNQLILAISVTSFFAFQWLFHRVSPWTSRRITHGFLGLSDRQKVEWNSRTVSTFHALLVGIFCLYILFFDDAVNEDPVWGDPTLVKTNVAITTGYLISDMLLIFYYWKAIGDKFIVVHHVAALFAYYYVLGEGLLPYFANFRMLAEFSTPCVNQRWFFETLGYPKSYRPNMVNGVAMTVGFFLVRIAVMPVYYIRMYAVYGTDPYYVVSRGGRVAWIGSSICLDIMNVMWMHKIGRGCYRVMRSALQSKAGPRQDNGKTD</sequence>
<comment type="subcellular location">
    <subcellularLocation>
        <location evidence="1">Membrane</location>
        <topology evidence="1">Multi-pass membrane protein</topology>
    </subcellularLocation>
</comment>
<feature type="transmembrane region" description="Helical" evidence="6">
    <location>
        <begin position="92"/>
        <end position="110"/>
    </location>
</feature>
<dbReference type="EMBL" id="SRLO01000025">
    <property type="protein sequence ID" value="TNN84667.1"/>
    <property type="molecule type" value="Genomic_DNA"/>
</dbReference>
<keyword evidence="2 5" id="KW-0812">Transmembrane</keyword>
<dbReference type="InterPro" id="IPR006634">
    <property type="entry name" value="TLC-dom"/>
</dbReference>
<evidence type="ECO:0000259" key="7">
    <source>
        <dbReference type="PROSITE" id="PS50922"/>
    </source>
</evidence>
<comment type="caution">
    <text evidence="8">The sequence shown here is derived from an EMBL/GenBank/DDBJ whole genome shotgun (WGS) entry which is preliminary data.</text>
</comment>
<dbReference type="GO" id="GO:0016020">
    <property type="term" value="C:membrane"/>
    <property type="evidence" value="ECO:0007669"/>
    <property type="project" value="UniProtKB-SubCell"/>
</dbReference>
<dbReference type="PANTHER" id="PTHR13439:SF1">
    <property type="entry name" value="TLC DOMAIN-CONTAINING PROTEIN 4"/>
    <property type="match status" value="1"/>
</dbReference>
<evidence type="ECO:0000256" key="1">
    <source>
        <dbReference type="ARBA" id="ARBA00004141"/>
    </source>
</evidence>